<feature type="transmembrane region" description="Helical" evidence="1">
    <location>
        <begin position="43"/>
        <end position="66"/>
    </location>
</feature>
<feature type="transmembrane region" description="Helical" evidence="1">
    <location>
        <begin position="103"/>
        <end position="125"/>
    </location>
</feature>
<evidence type="ECO:0000313" key="3">
    <source>
        <dbReference type="Proteomes" id="UP001319180"/>
    </source>
</evidence>
<dbReference type="RefSeq" id="WP_254093784.1">
    <property type="nucleotide sequence ID" value="NZ_JAHESC010000066.1"/>
</dbReference>
<comment type="caution">
    <text evidence="2">The sequence shown here is derived from an EMBL/GenBank/DDBJ whole genome shotgun (WGS) entry which is preliminary data.</text>
</comment>
<dbReference type="EMBL" id="JAHESC010000066">
    <property type="protein sequence ID" value="MBT1690438.1"/>
    <property type="molecule type" value="Genomic_DNA"/>
</dbReference>
<keyword evidence="1" id="KW-0472">Membrane</keyword>
<evidence type="ECO:0008006" key="4">
    <source>
        <dbReference type="Google" id="ProtNLM"/>
    </source>
</evidence>
<keyword evidence="3" id="KW-1185">Reference proteome</keyword>
<dbReference type="SUPFAM" id="SSF55961">
    <property type="entry name" value="Bet v1-like"/>
    <property type="match status" value="1"/>
</dbReference>
<proteinExistence type="predicted"/>
<feature type="transmembrane region" description="Helical" evidence="1">
    <location>
        <begin position="137"/>
        <end position="155"/>
    </location>
</feature>
<name>A0AAP2DEA4_9BACT</name>
<protein>
    <recommendedName>
        <fullName evidence="4">SRPBCC family protein</fullName>
    </recommendedName>
</protein>
<organism evidence="2 3">
    <name type="scientific">Dawidia soli</name>
    <dbReference type="NCBI Taxonomy" id="2782352"/>
    <lineage>
        <taxon>Bacteria</taxon>
        <taxon>Pseudomonadati</taxon>
        <taxon>Bacteroidota</taxon>
        <taxon>Cytophagia</taxon>
        <taxon>Cytophagales</taxon>
        <taxon>Chryseotaleaceae</taxon>
        <taxon>Dawidia</taxon>
    </lineage>
</organism>
<sequence length="318" mass="35970">MEKNVVQDPGSRYAIVKGIVYSNIFAVVAFALAYLLMNLNEAGGIVISWAEFILVPIGMGVIAMRFWRRKQQRLSARLPLVVLNTVIAIMLSAFFMGEGVICLVIVSPLLLGFMFVGVLIGHYIFHDDKKMLRVSTIFLYAILFFVDVFSFHGHANMVSDEMIIHAPPSVVWKYVAAHPVNTREPDYWLFSMGLPCPVQSTVSGHAVGDERKCIFSNGATFDEVIVQSVQDSVFTFDIVKQPEDPEIIGHINIERGQFILTRRADGSTLLTGNSWYTLKVYPAWYYDLWAVDITRQVHIRVMDHIKQLAEHDVQVHHP</sequence>
<evidence type="ECO:0000313" key="2">
    <source>
        <dbReference type="EMBL" id="MBT1690438.1"/>
    </source>
</evidence>
<keyword evidence="1" id="KW-1133">Transmembrane helix</keyword>
<feature type="transmembrane region" description="Helical" evidence="1">
    <location>
        <begin position="20"/>
        <end position="37"/>
    </location>
</feature>
<feature type="transmembrane region" description="Helical" evidence="1">
    <location>
        <begin position="78"/>
        <end position="97"/>
    </location>
</feature>
<gene>
    <name evidence="2" type="ORF">KK078_27985</name>
</gene>
<dbReference type="AlphaFoldDB" id="A0AAP2DEA4"/>
<keyword evidence="1" id="KW-0812">Transmembrane</keyword>
<reference evidence="2 3" key="1">
    <citation type="submission" date="2021-05" db="EMBL/GenBank/DDBJ databases">
        <title>A Polyphasic approach of four new species of the genus Ohtaekwangia: Ohtaekwangia histidinii sp. nov., Ohtaekwangia cretensis sp. nov., Ohtaekwangia indiensis sp. nov., Ohtaekwangia reichenbachii sp. nov. from diverse environment.</title>
        <authorList>
            <person name="Octaviana S."/>
        </authorList>
    </citation>
    <scope>NUCLEOTIDE SEQUENCE [LARGE SCALE GENOMIC DNA]</scope>
    <source>
        <strain evidence="2 3">PWU37</strain>
    </source>
</reference>
<evidence type="ECO:0000256" key="1">
    <source>
        <dbReference type="SAM" id="Phobius"/>
    </source>
</evidence>
<dbReference type="Proteomes" id="UP001319180">
    <property type="component" value="Unassembled WGS sequence"/>
</dbReference>
<accession>A0AAP2DEA4</accession>